<dbReference type="GO" id="GO:0006508">
    <property type="term" value="P:proteolysis"/>
    <property type="evidence" value="ECO:0007669"/>
    <property type="project" value="InterPro"/>
</dbReference>
<dbReference type="EMBL" id="BA000045">
    <property type="protein sequence ID" value="BAC87994.1"/>
    <property type="molecule type" value="Genomic_DNA"/>
</dbReference>
<dbReference type="InterPro" id="IPR002410">
    <property type="entry name" value="Peptidase_S33"/>
</dbReference>
<dbReference type="eggNOG" id="COG0596">
    <property type="taxonomic scope" value="Bacteria"/>
</dbReference>
<proteinExistence type="inferred from homology"/>
<gene>
    <name evidence="4" type="ordered locus">gll0053</name>
</gene>
<dbReference type="KEGG" id="gvi:gll0053"/>
<comment type="similarity">
    <text evidence="1">Belongs to the peptidase S33 family.</text>
</comment>
<dbReference type="InterPro" id="IPR000073">
    <property type="entry name" value="AB_hydrolase_1"/>
</dbReference>
<dbReference type="InterPro" id="IPR050266">
    <property type="entry name" value="AB_hydrolase_sf"/>
</dbReference>
<dbReference type="SUPFAM" id="SSF53474">
    <property type="entry name" value="alpha/beta-Hydrolases"/>
    <property type="match status" value="1"/>
</dbReference>
<evidence type="ECO:0000259" key="3">
    <source>
        <dbReference type="Pfam" id="PF00561"/>
    </source>
</evidence>
<organism evidence="4 5">
    <name type="scientific">Gloeobacter violaceus (strain ATCC 29082 / PCC 7421)</name>
    <dbReference type="NCBI Taxonomy" id="251221"/>
    <lineage>
        <taxon>Bacteria</taxon>
        <taxon>Bacillati</taxon>
        <taxon>Cyanobacteriota</taxon>
        <taxon>Cyanophyceae</taxon>
        <taxon>Gloeobacterales</taxon>
        <taxon>Gloeobacteraceae</taxon>
        <taxon>Gloeobacter</taxon>
    </lineage>
</organism>
<keyword evidence="5" id="KW-1185">Reference proteome</keyword>
<dbReference type="PANTHER" id="PTHR43798:SF27">
    <property type="entry name" value="HYDROLASE ALPHA_BETA HYDROLASE FOLD FAMILY"/>
    <property type="match status" value="1"/>
</dbReference>
<protein>
    <submittedName>
        <fullName evidence="4">Gll0053 protein</fullName>
    </submittedName>
</protein>
<dbReference type="Pfam" id="PF00561">
    <property type="entry name" value="Abhydrolase_1"/>
    <property type="match status" value="1"/>
</dbReference>
<keyword evidence="2" id="KW-0378">Hydrolase</keyword>
<dbReference type="InterPro" id="IPR029058">
    <property type="entry name" value="AB_hydrolase_fold"/>
</dbReference>
<reference evidence="4 5" key="2">
    <citation type="journal article" date="2003" name="DNA Res.">
        <title>Complete genome structure of Gloeobacter violaceus PCC 7421, a cyanobacterium that lacks thylakoids (supplement).</title>
        <authorList>
            <person name="Nakamura Y."/>
            <person name="Kaneko T."/>
            <person name="Sato S."/>
            <person name="Mimuro M."/>
            <person name="Miyashita H."/>
            <person name="Tsuchiya T."/>
            <person name="Sasamoto S."/>
            <person name="Watanabe A."/>
            <person name="Kawashima K."/>
            <person name="Kishida Y."/>
            <person name="Kiyokawa C."/>
            <person name="Kohara M."/>
            <person name="Matsumoto M."/>
            <person name="Matsuno A."/>
            <person name="Nakazaki N."/>
            <person name="Shimpo S."/>
            <person name="Takeuchi C."/>
            <person name="Yamada M."/>
            <person name="Tabata S."/>
        </authorList>
    </citation>
    <scope>NUCLEOTIDE SEQUENCE [LARGE SCALE GENOMIC DNA]</scope>
    <source>
        <strain evidence="5">ATCC 29082 / PCC 7421</strain>
    </source>
</reference>
<dbReference type="AlphaFoldDB" id="Q7NPK2"/>
<dbReference type="PRINTS" id="PR00793">
    <property type="entry name" value="PROAMNOPTASE"/>
</dbReference>
<dbReference type="Proteomes" id="UP000000557">
    <property type="component" value="Chromosome"/>
</dbReference>
<dbReference type="OrthoDB" id="9796770at2"/>
<dbReference type="PANTHER" id="PTHR43798">
    <property type="entry name" value="MONOACYLGLYCEROL LIPASE"/>
    <property type="match status" value="1"/>
</dbReference>
<dbReference type="HOGENOM" id="CLU_025429_1_0_3"/>
<evidence type="ECO:0000313" key="4">
    <source>
        <dbReference type="EMBL" id="BAC87994.1"/>
    </source>
</evidence>
<evidence type="ECO:0000256" key="2">
    <source>
        <dbReference type="ARBA" id="ARBA00022801"/>
    </source>
</evidence>
<name>Q7NPK2_GLOVI</name>
<evidence type="ECO:0000256" key="1">
    <source>
        <dbReference type="ARBA" id="ARBA00010088"/>
    </source>
</evidence>
<dbReference type="Gene3D" id="3.40.50.1820">
    <property type="entry name" value="alpha/beta hydrolase"/>
    <property type="match status" value="1"/>
</dbReference>
<dbReference type="eggNOG" id="COG4188">
    <property type="taxonomic scope" value="Bacteria"/>
</dbReference>
<dbReference type="ESTHER" id="glovi-GLL0053">
    <property type="family name" value="Proline_iminopeptidase"/>
</dbReference>
<dbReference type="PATRIC" id="fig|251221.4.peg.56"/>
<accession>Q7NPK2</accession>
<feature type="domain" description="AB hydrolase-1" evidence="3">
    <location>
        <begin position="89"/>
        <end position="443"/>
    </location>
</feature>
<dbReference type="InParanoid" id="Q7NPK2"/>
<evidence type="ECO:0000313" key="5">
    <source>
        <dbReference type="Proteomes" id="UP000000557"/>
    </source>
</evidence>
<dbReference type="GO" id="GO:0004177">
    <property type="term" value="F:aminopeptidase activity"/>
    <property type="evidence" value="ECO:0007669"/>
    <property type="project" value="UniProtKB-EC"/>
</dbReference>
<dbReference type="GO" id="GO:0016020">
    <property type="term" value="C:membrane"/>
    <property type="evidence" value="ECO:0000318"/>
    <property type="project" value="GO_Central"/>
</dbReference>
<reference evidence="4 5" key="1">
    <citation type="journal article" date="2003" name="DNA Res.">
        <title>Complete genome structure of Gloeobacter violaceus PCC 7421, a cyanobacterium that lacks thylakoids.</title>
        <authorList>
            <person name="Nakamura Y."/>
            <person name="Kaneko T."/>
            <person name="Sato S."/>
            <person name="Mimuro M."/>
            <person name="Miyashita H."/>
            <person name="Tsuchiya T."/>
            <person name="Sasamoto S."/>
            <person name="Watanabe A."/>
            <person name="Kawashima K."/>
            <person name="Kishida Y."/>
            <person name="Kiyokawa C."/>
            <person name="Kohara M."/>
            <person name="Matsumoto M."/>
            <person name="Matsuno A."/>
            <person name="Nakazaki N."/>
            <person name="Shimpo S."/>
            <person name="Takeuchi C."/>
            <person name="Yamada M."/>
            <person name="Tabata S."/>
        </authorList>
    </citation>
    <scope>NUCLEOTIDE SEQUENCE [LARGE SCALE GENOMIC DNA]</scope>
    <source>
        <strain evidence="5">ATCC 29082 / PCC 7421</strain>
    </source>
</reference>
<dbReference type="PhylomeDB" id="Q7NPK2"/>
<dbReference type="EnsemblBacteria" id="BAC87994">
    <property type="protein sequence ID" value="BAC87994"/>
    <property type="gene ID" value="BAC87994"/>
</dbReference>
<sequence length="487" mass="51950">MALVSWRFASAVLLGMVPLAGCSGPPGKRTEANIQLSDCRLAAPAQAERVEARCGRLGVYEDRAARSGRQIALHLAVLPATGRQVDSDPLFMLAGGPGQAATEAFVPLIKAFERVNRRRDIVLIDQRGTGRSNPLDCPIDPNTATPERALASAADCAKSLQANLKLYTTAIAADDLDAVRSALGYGRINLYGGSYGTRLALAYLRRHPERVRTAVLDGVNPPDTSLGETVAADAQRVLEIAFARCRADNACNKAFPSLGSKFKALLARLDREPLTVTVADPTSGLPRSVKLDRTVLALTIQSLSYAPETVSLLPLLIHTAHQSGDWRPLAAQLQLTVGNIGDQVSLGMRLSVLCAEDIPFISSKEAGRTYLGNAWVQALRETCSVWPRGAIPADFKRPVTSNVPVLLLSGEADPITPPRNAERARRTLPNALALVVPGAGHITAFRGCTPRIVADFLAAGRARGLDTACLKKNRALPFFVDPSGPEA</sequence>
<dbReference type="STRING" id="251221.gene:10757522"/>